<feature type="binding site" evidence="3">
    <location>
        <begin position="55"/>
        <end position="56"/>
    </location>
    <ligand>
        <name>phosphate</name>
        <dbReference type="ChEBI" id="CHEBI:43474"/>
    </ligand>
</feature>
<dbReference type="SUPFAM" id="SSF53167">
    <property type="entry name" value="Purine and uridine phosphorylases"/>
    <property type="match status" value="1"/>
</dbReference>
<dbReference type="KEGG" id="psic:J4E96_08830"/>
<protein>
    <recommendedName>
        <fullName evidence="3">Purine nucleoside phosphorylase</fullName>
        <shortName evidence="3">PNP</shortName>
        <ecNumber evidence="3">2.4.2.1</ecNumber>
    </recommendedName>
</protein>
<organism evidence="5 6">
    <name type="scientific">Pengzhenrongella sicca</name>
    <dbReference type="NCBI Taxonomy" id="2819238"/>
    <lineage>
        <taxon>Bacteria</taxon>
        <taxon>Bacillati</taxon>
        <taxon>Actinomycetota</taxon>
        <taxon>Actinomycetes</taxon>
        <taxon>Micrococcales</taxon>
        <taxon>Pengzhenrongella</taxon>
    </lineage>
</organism>
<feature type="binding site" evidence="3">
    <location>
        <position position="15"/>
    </location>
    <ligand>
        <name>phosphate</name>
        <dbReference type="ChEBI" id="CHEBI:43474"/>
    </ligand>
</feature>
<comment type="pathway">
    <text evidence="3">Purine metabolism; purine nucleoside salvage.</text>
</comment>
<name>A0A8A4ZKF2_9MICO</name>
<reference evidence="5" key="1">
    <citation type="submission" date="2021-03" db="EMBL/GenBank/DDBJ databases">
        <title>Pengzhenrongella sicca gen. nov., sp. nov., a new member of suborder Micrococcineae isolated from High-Arctic tundra soil.</title>
        <authorList>
            <person name="Peng F."/>
        </authorList>
    </citation>
    <scope>NUCLEOTIDE SEQUENCE</scope>
    <source>
        <strain evidence="5">LRZ-2</strain>
    </source>
</reference>
<dbReference type="CDD" id="cd09010">
    <property type="entry name" value="MTAP_SsMTAPII_like_MTIP"/>
    <property type="match status" value="1"/>
</dbReference>
<sequence>MISTQIPSIAVIGGSGFYSFLDDVEHHEVSTPYGAPSAAIAVGSVGGRSVAFVPRHGLHHEFPPHAINYRANIWALRSLGVRRVLAPCAVGGLSVDVAPGDLVVPDQLVDRTTSRTQTFYDSGAVHAPFADPYCPELREALLARAGGRREAATMVVIEGPRFSSRAESKSYAAAGWSLVNMTGHPEAVLARELGLCYATLALVTDLDAGVDAAGAVHQGAVFATFAQHIDRMKQALSGVIADLGEHADCTCADWLADVALPFDLP</sequence>
<dbReference type="NCBIfam" id="TIGR01694">
    <property type="entry name" value="MTAP"/>
    <property type="match status" value="1"/>
</dbReference>
<dbReference type="GO" id="GO:0005829">
    <property type="term" value="C:cytosol"/>
    <property type="evidence" value="ECO:0007669"/>
    <property type="project" value="TreeGrafter"/>
</dbReference>
<feature type="site" description="Important for substrate specificity" evidence="3">
    <location>
        <position position="163"/>
    </location>
</feature>
<comment type="subunit">
    <text evidence="3">Homohexamer. Dimer of a homotrimer.</text>
</comment>
<dbReference type="InterPro" id="IPR010044">
    <property type="entry name" value="MTAP"/>
</dbReference>
<keyword evidence="6" id="KW-1185">Reference proteome</keyword>
<dbReference type="EMBL" id="CP071868">
    <property type="protein sequence ID" value="QTE31007.1"/>
    <property type="molecule type" value="Genomic_DNA"/>
</dbReference>
<comment type="similarity">
    <text evidence="3">Belongs to the PNP/MTAP phosphorylase family. MTAP subfamily.</text>
</comment>
<accession>A0A8A4ZKF2</accession>
<dbReference type="PANTHER" id="PTHR42679:SF2">
    <property type="entry name" value="S-METHYL-5'-THIOADENOSINE PHOSPHORYLASE"/>
    <property type="match status" value="1"/>
</dbReference>
<feature type="binding site" evidence="3">
    <location>
        <begin position="205"/>
        <end position="207"/>
    </location>
    <ligand>
        <name>substrate</name>
    </ligand>
</feature>
<dbReference type="GO" id="GO:0017061">
    <property type="term" value="F:S-methyl-5-thioadenosine phosphorylase activity"/>
    <property type="evidence" value="ECO:0007669"/>
    <property type="project" value="InterPro"/>
</dbReference>
<comment type="catalytic activity">
    <reaction evidence="3">
        <text>a purine D-ribonucleoside + phosphate = a purine nucleobase + alpha-D-ribose 1-phosphate</text>
        <dbReference type="Rhea" id="RHEA:19805"/>
        <dbReference type="ChEBI" id="CHEBI:26386"/>
        <dbReference type="ChEBI" id="CHEBI:43474"/>
        <dbReference type="ChEBI" id="CHEBI:57720"/>
        <dbReference type="ChEBI" id="CHEBI:142355"/>
        <dbReference type="EC" id="2.4.2.1"/>
    </reaction>
</comment>
<evidence type="ECO:0000256" key="1">
    <source>
        <dbReference type="ARBA" id="ARBA00022676"/>
    </source>
</evidence>
<evidence type="ECO:0000313" key="6">
    <source>
        <dbReference type="Proteomes" id="UP000663937"/>
    </source>
</evidence>
<comment type="caution">
    <text evidence="3">Lacks conserved residue(s) required for the propagation of feature annotation.</text>
</comment>
<dbReference type="NCBIfam" id="NF005876">
    <property type="entry name" value="PRK07823.1"/>
    <property type="match status" value="1"/>
</dbReference>
<gene>
    <name evidence="5" type="ORF">J4E96_08830</name>
</gene>
<dbReference type="PANTHER" id="PTHR42679">
    <property type="entry name" value="S-METHYL-5'-THIOADENOSINE PHOSPHORYLASE"/>
    <property type="match status" value="1"/>
</dbReference>
<feature type="site" description="Important for substrate specificity" evidence="3">
    <location>
        <position position="218"/>
    </location>
</feature>
<dbReference type="InterPro" id="IPR035994">
    <property type="entry name" value="Nucleoside_phosphorylase_sf"/>
</dbReference>
<comment type="miscellaneous">
    <text evidence="3">Although this enzyme belongs to the family of MTA phosphorylases based on sequence homology, it lacks several conserved amino acids in the substrate binding pocket that confer specificity towards MTA.</text>
</comment>
<dbReference type="GO" id="GO:0006166">
    <property type="term" value="P:purine ribonucleoside salvage"/>
    <property type="evidence" value="ECO:0007669"/>
    <property type="project" value="UniProtKB-UniRule"/>
</dbReference>
<dbReference type="Proteomes" id="UP000663937">
    <property type="component" value="Chromosome"/>
</dbReference>
<comment type="function">
    <text evidence="3">Purine nucleoside phosphorylase involved in purine salvage.</text>
</comment>
<evidence type="ECO:0000256" key="3">
    <source>
        <dbReference type="HAMAP-Rule" id="MF_01963"/>
    </source>
</evidence>
<dbReference type="Gene3D" id="3.40.50.1580">
    <property type="entry name" value="Nucleoside phosphorylase domain"/>
    <property type="match status" value="1"/>
</dbReference>
<dbReference type="AlphaFoldDB" id="A0A8A4ZKF2"/>
<dbReference type="InterPro" id="IPR000845">
    <property type="entry name" value="Nucleoside_phosphorylase_d"/>
</dbReference>
<feature type="binding site" evidence="3">
    <location>
        <position position="181"/>
    </location>
    <ligand>
        <name>substrate</name>
    </ligand>
</feature>
<dbReference type="RefSeq" id="WP_227425390.1">
    <property type="nucleotide sequence ID" value="NZ_CP071868.1"/>
</dbReference>
<feature type="binding site" evidence="3">
    <location>
        <position position="182"/>
    </location>
    <ligand>
        <name>phosphate</name>
        <dbReference type="ChEBI" id="CHEBI:43474"/>
    </ligand>
</feature>
<keyword evidence="2 3" id="KW-0808">Transferase</keyword>
<evidence type="ECO:0000259" key="4">
    <source>
        <dbReference type="Pfam" id="PF01048"/>
    </source>
</evidence>
<dbReference type="Pfam" id="PF01048">
    <property type="entry name" value="PNP_UDP_1"/>
    <property type="match status" value="1"/>
</dbReference>
<dbReference type="GO" id="GO:0019509">
    <property type="term" value="P:L-methionine salvage from methylthioadenosine"/>
    <property type="evidence" value="ECO:0007669"/>
    <property type="project" value="TreeGrafter"/>
</dbReference>
<keyword evidence="1 3" id="KW-0328">Glycosyltransferase</keyword>
<evidence type="ECO:0000256" key="2">
    <source>
        <dbReference type="ARBA" id="ARBA00022679"/>
    </source>
</evidence>
<keyword evidence="3" id="KW-0660">Purine salvage</keyword>
<proteinExistence type="inferred from homology"/>
<dbReference type="EC" id="2.4.2.1" evidence="3"/>
<feature type="domain" description="Nucleoside phosphorylase" evidence="4">
    <location>
        <begin position="9"/>
        <end position="239"/>
    </location>
</feature>
<dbReference type="HAMAP" id="MF_01963">
    <property type="entry name" value="MTAP"/>
    <property type="match status" value="1"/>
</dbReference>
<dbReference type="UniPathway" id="UPA00606"/>
<evidence type="ECO:0000313" key="5">
    <source>
        <dbReference type="EMBL" id="QTE31007.1"/>
    </source>
</evidence>